<feature type="domain" description="RING-Gid-type" evidence="8">
    <location>
        <begin position="371"/>
        <end position="440"/>
    </location>
</feature>
<evidence type="ECO:0000313" key="12">
    <source>
        <dbReference type="Proteomes" id="UP000054826"/>
    </source>
</evidence>
<dbReference type="Proteomes" id="UP000054826">
    <property type="component" value="Unassembled WGS sequence"/>
</dbReference>
<evidence type="ECO:0000313" key="11">
    <source>
        <dbReference type="Proteomes" id="UP000054632"/>
    </source>
</evidence>
<dbReference type="SMART" id="SM00668">
    <property type="entry name" value="CTLH"/>
    <property type="match status" value="1"/>
</dbReference>
<dbReference type="GO" id="GO:0005737">
    <property type="term" value="C:cytoplasm"/>
    <property type="evidence" value="ECO:0007669"/>
    <property type="project" value="UniProtKB-SubCell"/>
</dbReference>
<keyword evidence="4 6" id="KW-0863">Zinc-finger</keyword>
<keyword evidence="3" id="KW-0479">Metal-binding</keyword>
<dbReference type="GO" id="GO:0043161">
    <property type="term" value="P:proteasome-mediated ubiquitin-dependent protein catabolic process"/>
    <property type="evidence" value="ECO:0007669"/>
    <property type="project" value="InterPro"/>
</dbReference>
<evidence type="ECO:0000256" key="4">
    <source>
        <dbReference type="ARBA" id="ARBA00022771"/>
    </source>
</evidence>
<dbReference type="PROSITE" id="PS51867">
    <property type="entry name" value="ZF_RING_GID"/>
    <property type="match status" value="1"/>
</dbReference>
<evidence type="ECO:0000259" key="7">
    <source>
        <dbReference type="PROSITE" id="PS50897"/>
    </source>
</evidence>
<feature type="non-terminal residue" evidence="10">
    <location>
        <position position="1"/>
    </location>
</feature>
<dbReference type="AlphaFoldDB" id="A0A0V1KAD4"/>
<evidence type="ECO:0000256" key="3">
    <source>
        <dbReference type="ARBA" id="ARBA00022723"/>
    </source>
</evidence>
<dbReference type="InterPro" id="IPR006595">
    <property type="entry name" value="CTLH_C"/>
</dbReference>
<gene>
    <name evidence="10" type="primary">maea</name>
    <name evidence="9" type="ORF">T4A_10221</name>
    <name evidence="10" type="ORF">T4C_761</name>
</gene>
<dbReference type="EMBL" id="JYDV01000007">
    <property type="protein sequence ID" value="KRZ44207.1"/>
    <property type="molecule type" value="Genomic_DNA"/>
</dbReference>
<evidence type="ECO:0000313" key="10">
    <source>
        <dbReference type="EMBL" id="KRZ44207.1"/>
    </source>
</evidence>
<reference evidence="11 12" key="1">
    <citation type="submission" date="2015-01" db="EMBL/GenBank/DDBJ databases">
        <title>Evolution of Trichinella species and genotypes.</title>
        <authorList>
            <person name="Korhonen P.K."/>
            <person name="Edoardo P."/>
            <person name="Giuseppe L.R."/>
            <person name="Gasser R.B."/>
        </authorList>
    </citation>
    <scope>NUCLEOTIDE SEQUENCE [LARGE SCALE GENOMIC DNA]</scope>
    <source>
        <strain evidence="9">ISS13</strain>
        <strain evidence="10">ISS176</strain>
    </source>
</reference>
<evidence type="ECO:0000259" key="8">
    <source>
        <dbReference type="PROSITE" id="PS51867"/>
    </source>
</evidence>
<keyword evidence="2" id="KW-0963">Cytoplasm</keyword>
<feature type="domain" description="CTLH" evidence="7">
    <location>
        <begin position="184"/>
        <end position="241"/>
    </location>
</feature>
<evidence type="ECO:0000256" key="2">
    <source>
        <dbReference type="ARBA" id="ARBA00022490"/>
    </source>
</evidence>
<dbReference type="GO" id="GO:0061630">
    <property type="term" value="F:ubiquitin protein ligase activity"/>
    <property type="evidence" value="ECO:0007669"/>
    <property type="project" value="InterPro"/>
</dbReference>
<evidence type="ECO:0000256" key="5">
    <source>
        <dbReference type="ARBA" id="ARBA00022833"/>
    </source>
</evidence>
<evidence type="ECO:0000313" key="9">
    <source>
        <dbReference type="EMBL" id="KRY79745.1"/>
    </source>
</evidence>
<dbReference type="Proteomes" id="UP000054632">
    <property type="component" value="Unassembled WGS sequence"/>
</dbReference>
<sequence length="455" mass="52000">LQIIYTSFLSSKYHVLLCFFLLTYMALPTDQMAELWALEHSTLKVPYEVLNKKFRMTQKALDRDVTRIGDCLNEMEKLLRNPVVNANDLSPWTVQLEEKLRALQEKLHDNVQQEVQAMDVINSRIDHLKIGVGSVSSECKEKQCWRQTRIERILVDYLLRSGCYDIAAAVAERCNIAHLTNMAIFAHARLVEDSLKRHETGPCLEWCYENRSRLRRLKSTLELKVRQQDFIELVRMGDKLAAVRYATKHFGSVDLATWGQLMPILGLLAFHPASNSEKYKSIMSSDRWDELVDVFRCENLRLYQLGVYSVFSTCLQCGISAIKTPRCMLGNYDPYPVVSFPQRSPTHGSEDGQENAIRQSRLAQQQLQQQCPTCTDEVRLLSEQLPVAHASQSRLICPYSGEPLNENNPPFVLPNGFVYGQSSLLAIATQNGGKMVCPRTRQSFSLKEADRVYIL</sequence>
<dbReference type="InterPro" id="IPR044063">
    <property type="entry name" value="ZF_RING_GID"/>
</dbReference>
<accession>A0A0V1KAD4</accession>
<dbReference type="CDD" id="cd16659">
    <property type="entry name" value="RING-Ubox_Emp"/>
    <property type="match status" value="1"/>
</dbReference>
<comment type="subcellular location">
    <subcellularLocation>
        <location evidence="1">Cytoplasm</location>
    </subcellularLocation>
</comment>
<name>A0A0V1KAD4_TRIPS</name>
<dbReference type="SUPFAM" id="SSF57850">
    <property type="entry name" value="RING/U-box"/>
    <property type="match status" value="1"/>
</dbReference>
<proteinExistence type="predicted"/>
<dbReference type="GO" id="GO:0005634">
    <property type="term" value="C:nucleus"/>
    <property type="evidence" value="ECO:0007669"/>
    <property type="project" value="TreeGrafter"/>
</dbReference>
<dbReference type="EMBL" id="JYDR01000001">
    <property type="protein sequence ID" value="KRY79745.1"/>
    <property type="molecule type" value="Genomic_DNA"/>
</dbReference>
<dbReference type="PANTHER" id="PTHR12170:SF2">
    <property type="entry name" value="E3 UBIQUITIN-PROTEIN TRANSFERASE MAEA"/>
    <property type="match status" value="1"/>
</dbReference>
<feature type="zinc finger region" description="RING-Gid-type" evidence="6">
    <location>
        <begin position="371"/>
        <end position="440"/>
    </location>
</feature>
<dbReference type="Pfam" id="PF10607">
    <property type="entry name" value="CTLH"/>
    <property type="match status" value="1"/>
</dbReference>
<dbReference type="GO" id="GO:0034657">
    <property type="term" value="C:GID complex"/>
    <property type="evidence" value="ECO:0007669"/>
    <property type="project" value="TreeGrafter"/>
</dbReference>
<dbReference type="PANTHER" id="PTHR12170">
    <property type="entry name" value="MACROPHAGE ERYTHROBLAST ATTACHER-RELATED"/>
    <property type="match status" value="1"/>
</dbReference>
<dbReference type="GO" id="GO:0008270">
    <property type="term" value="F:zinc ion binding"/>
    <property type="evidence" value="ECO:0007669"/>
    <property type="project" value="UniProtKB-KW"/>
</dbReference>
<dbReference type="InterPro" id="IPR024964">
    <property type="entry name" value="CTLH/CRA"/>
</dbReference>
<dbReference type="InterPro" id="IPR045098">
    <property type="entry name" value="Fyv10_fam"/>
</dbReference>
<evidence type="ECO:0000256" key="1">
    <source>
        <dbReference type="ARBA" id="ARBA00004496"/>
    </source>
</evidence>
<organism evidence="10 12">
    <name type="scientific">Trichinella pseudospiralis</name>
    <name type="common">Parasitic roundworm</name>
    <dbReference type="NCBI Taxonomy" id="6337"/>
    <lineage>
        <taxon>Eukaryota</taxon>
        <taxon>Metazoa</taxon>
        <taxon>Ecdysozoa</taxon>
        <taxon>Nematoda</taxon>
        <taxon>Enoplea</taxon>
        <taxon>Dorylaimia</taxon>
        <taxon>Trichinellida</taxon>
        <taxon>Trichinellidae</taxon>
        <taxon>Trichinella</taxon>
    </lineage>
</organism>
<evidence type="ECO:0000256" key="6">
    <source>
        <dbReference type="PROSITE-ProRule" id="PRU01215"/>
    </source>
</evidence>
<dbReference type="PROSITE" id="PS50897">
    <property type="entry name" value="CTLH"/>
    <property type="match status" value="1"/>
</dbReference>
<keyword evidence="5" id="KW-0862">Zinc</keyword>
<protein>
    <submittedName>
        <fullName evidence="10">Macrophage erythroblast attacher</fullName>
    </submittedName>
</protein>
<comment type="caution">
    <text evidence="10">The sequence shown here is derived from an EMBL/GenBank/DDBJ whole genome shotgun (WGS) entry which is preliminary data.</text>
</comment>